<dbReference type="Gene3D" id="1.10.10.2840">
    <property type="entry name" value="PucR C-terminal helix-turn-helix domain"/>
    <property type="match status" value="1"/>
</dbReference>
<reference evidence="2 3" key="1">
    <citation type="submission" date="2016-11" db="EMBL/GenBank/DDBJ databases">
        <authorList>
            <person name="Jaros S."/>
            <person name="Januszkiewicz K."/>
            <person name="Wedrychowicz H."/>
        </authorList>
    </citation>
    <scope>NUCLEOTIDE SEQUENCE [LARGE SCALE GENOMIC DNA]</scope>
    <source>
        <strain evidence="2 3">IBRC-M 10683</strain>
    </source>
</reference>
<dbReference type="RefSeq" id="WP_072892079.1">
    <property type="nucleotide sequence ID" value="NZ_FQVW01000081.1"/>
</dbReference>
<evidence type="ECO:0000313" key="2">
    <source>
        <dbReference type="EMBL" id="SHG89348.1"/>
    </source>
</evidence>
<dbReference type="InterPro" id="IPR051448">
    <property type="entry name" value="CdaR-like_regulators"/>
</dbReference>
<dbReference type="EMBL" id="FQVW01000081">
    <property type="protein sequence ID" value="SHG89348.1"/>
    <property type="molecule type" value="Genomic_DNA"/>
</dbReference>
<dbReference type="OrthoDB" id="9792148at2"/>
<proteinExistence type="predicted"/>
<dbReference type="PANTHER" id="PTHR33744:SF15">
    <property type="entry name" value="CARBOHYDRATE DIACID REGULATOR"/>
    <property type="match status" value="1"/>
</dbReference>
<sequence>MLTKLQQIFPNLVLDSQIPTSKYNEYEWYQNDDLEVLGIPREEITEKEVHLLSTFLTPYHHFFPEVTEQEKKWESRIQMNTEEKIVHPFRFVFFSIQQKQIDPKTFKEAINELFHKEVSILWENDYEGIIIEEKTTIDEDISYEQIIDILISDLYVNLKVFVGPYQYDLNNIKHHYENILHSAKVAFQFTDKIVLSYIDAIPLLIMDKLGTSFKEELKNSILKHYKNDSEFLQTIEIFIESNLNISVAAKKMYMHRNSLQYRLDKFQEHTGIDIRDFQQAMTVYFALIANK</sequence>
<dbReference type="InterPro" id="IPR025736">
    <property type="entry name" value="PucR_C-HTH_dom"/>
</dbReference>
<dbReference type="InterPro" id="IPR042070">
    <property type="entry name" value="PucR_C-HTH_sf"/>
</dbReference>
<dbReference type="Proteomes" id="UP000183988">
    <property type="component" value="Unassembled WGS sequence"/>
</dbReference>
<dbReference type="STRING" id="930117.SAMN05216225_10813"/>
<protein>
    <submittedName>
        <fullName evidence="2">PucR C-terminal helix-turn-helix domain-containing protein</fullName>
    </submittedName>
</protein>
<dbReference type="PANTHER" id="PTHR33744">
    <property type="entry name" value="CARBOHYDRATE DIACID REGULATOR"/>
    <property type="match status" value="1"/>
</dbReference>
<keyword evidence="3" id="KW-1185">Reference proteome</keyword>
<evidence type="ECO:0000313" key="3">
    <source>
        <dbReference type="Proteomes" id="UP000183988"/>
    </source>
</evidence>
<organism evidence="2 3">
    <name type="scientific">Ornithinibacillus halophilus</name>
    <dbReference type="NCBI Taxonomy" id="930117"/>
    <lineage>
        <taxon>Bacteria</taxon>
        <taxon>Bacillati</taxon>
        <taxon>Bacillota</taxon>
        <taxon>Bacilli</taxon>
        <taxon>Bacillales</taxon>
        <taxon>Bacillaceae</taxon>
        <taxon>Ornithinibacillus</taxon>
    </lineage>
</organism>
<accession>A0A1M5NIK0</accession>
<gene>
    <name evidence="2" type="ORF">SAMN05216225_10813</name>
</gene>
<evidence type="ECO:0000259" key="1">
    <source>
        <dbReference type="Pfam" id="PF13556"/>
    </source>
</evidence>
<dbReference type="Pfam" id="PF13556">
    <property type="entry name" value="HTH_30"/>
    <property type="match status" value="1"/>
</dbReference>
<feature type="domain" description="PucR C-terminal helix-turn-helix" evidence="1">
    <location>
        <begin position="232"/>
        <end position="289"/>
    </location>
</feature>
<name>A0A1M5NIK0_9BACI</name>
<dbReference type="AlphaFoldDB" id="A0A1M5NIK0"/>